<evidence type="ECO:0000313" key="3">
    <source>
        <dbReference type="Proteomes" id="UP000219494"/>
    </source>
</evidence>
<dbReference type="EMBL" id="OBMI01000001">
    <property type="protein sequence ID" value="SOB78701.1"/>
    <property type="molecule type" value="Genomic_DNA"/>
</dbReference>
<organism evidence="2 3">
    <name type="scientific">Sphingomonas guangdongensis</name>
    <dbReference type="NCBI Taxonomy" id="1141890"/>
    <lineage>
        <taxon>Bacteria</taxon>
        <taxon>Pseudomonadati</taxon>
        <taxon>Pseudomonadota</taxon>
        <taxon>Alphaproteobacteria</taxon>
        <taxon>Sphingomonadales</taxon>
        <taxon>Sphingomonadaceae</taxon>
        <taxon>Sphingomonas</taxon>
    </lineage>
</organism>
<keyword evidence="3" id="KW-1185">Reference proteome</keyword>
<dbReference type="InterPro" id="IPR009875">
    <property type="entry name" value="PilZ_domain"/>
</dbReference>
<dbReference type="SUPFAM" id="SSF141371">
    <property type="entry name" value="PilZ domain-like"/>
    <property type="match status" value="1"/>
</dbReference>
<accession>A0A285QA60</accession>
<dbReference type="GO" id="GO:0035438">
    <property type="term" value="F:cyclic-di-GMP binding"/>
    <property type="evidence" value="ECO:0007669"/>
    <property type="project" value="InterPro"/>
</dbReference>
<dbReference type="Proteomes" id="UP000219494">
    <property type="component" value="Unassembled WGS sequence"/>
</dbReference>
<feature type="domain" description="PilZ" evidence="1">
    <location>
        <begin position="9"/>
        <end position="93"/>
    </location>
</feature>
<dbReference type="AlphaFoldDB" id="A0A285QA60"/>
<name>A0A285QA60_9SPHN</name>
<proteinExistence type="predicted"/>
<dbReference type="Gene3D" id="2.40.10.220">
    <property type="entry name" value="predicted glycosyltransferase like domains"/>
    <property type="match status" value="1"/>
</dbReference>
<dbReference type="Pfam" id="PF07238">
    <property type="entry name" value="PilZ"/>
    <property type="match status" value="1"/>
</dbReference>
<evidence type="ECO:0000259" key="1">
    <source>
        <dbReference type="Pfam" id="PF07238"/>
    </source>
</evidence>
<protein>
    <submittedName>
        <fullName evidence="2">PilZ domain-containing protein</fullName>
    </submittedName>
</protein>
<sequence length="96" mass="10289">MQLDGTHHQRRSPRLKLFLPGEMIVRGASSRVHLLNLSTGGALVHAPTPVSPGSSVIIHFAREARAARVAWVDGQRAGLCFTTPLSDEGVRQVVAA</sequence>
<dbReference type="OrthoDB" id="7564913at2"/>
<gene>
    <name evidence="2" type="ORF">SAMN06297144_0170</name>
</gene>
<reference evidence="2 3" key="1">
    <citation type="submission" date="2017-07" db="EMBL/GenBank/DDBJ databases">
        <authorList>
            <person name="Sun Z.S."/>
            <person name="Albrecht U."/>
            <person name="Echele G."/>
            <person name="Lee C.C."/>
        </authorList>
    </citation>
    <scope>NUCLEOTIDE SEQUENCE [LARGE SCALE GENOMIC DNA]</scope>
    <source>
        <strain evidence="2 3">CGMCC 1.12672</strain>
    </source>
</reference>
<evidence type="ECO:0000313" key="2">
    <source>
        <dbReference type="EMBL" id="SOB78701.1"/>
    </source>
</evidence>